<feature type="transmembrane region" description="Helical" evidence="1">
    <location>
        <begin position="15"/>
        <end position="35"/>
    </location>
</feature>
<keyword evidence="3" id="KW-1185">Reference proteome</keyword>
<dbReference type="Proteomes" id="UP001166402">
    <property type="component" value="Unassembled WGS sequence"/>
</dbReference>
<name>A0ABS4NAZ2_9THEO</name>
<accession>A0ABS4NAZ2</accession>
<feature type="transmembrane region" description="Helical" evidence="1">
    <location>
        <begin position="87"/>
        <end position="109"/>
    </location>
</feature>
<keyword evidence="1" id="KW-1133">Transmembrane helix</keyword>
<feature type="transmembrane region" description="Helical" evidence="1">
    <location>
        <begin position="115"/>
        <end position="134"/>
    </location>
</feature>
<evidence type="ECO:0000256" key="1">
    <source>
        <dbReference type="SAM" id="Phobius"/>
    </source>
</evidence>
<reference evidence="2" key="1">
    <citation type="submission" date="2021-03" db="EMBL/GenBank/DDBJ databases">
        <title>Genomic Encyclopedia of Type Strains, Phase IV (KMG-IV): sequencing the most valuable type-strain genomes for metagenomic binning, comparative biology and taxonomic classification.</title>
        <authorList>
            <person name="Goeker M."/>
        </authorList>
    </citation>
    <scope>NUCLEOTIDE SEQUENCE</scope>
    <source>
        <strain evidence="2">DSM 101588</strain>
    </source>
</reference>
<organism evidence="2 3">
    <name type="scientific">Thermoanaerobacterium butyriciformans</name>
    <dbReference type="NCBI Taxonomy" id="1702242"/>
    <lineage>
        <taxon>Bacteria</taxon>
        <taxon>Bacillati</taxon>
        <taxon>Bacillota</taxon>
        <taxon>Clostridia</taxon>
        <taxon>Thermoanaerobacterales</taxon>
        <taxon>Thermoanaerobacteraceae</taxon>
        <taxon>Thermoanaerobacterium</taxon>
    </lineage>
</organism>
<evidence type="ECO:0000313" key="2">
    <source>
        <dbReference type="EMBL" id="MBP2070831.1"/>
    </source>
</evidence>
<evidence type="ECO:0000313" key="3">
    <source>
        <dbReference type="Proteomes" id="UP001166402"/>
    </source>
</evidence>
<dbReference type="EMBL" id="JAGGLT010000002">
    <property type="protein sequence ID" value="MBP2070831.1"/>
    <property type="molecule type" value="Genomic_DNA"/>
</dbReference>
<protein>
    <submittedName>
        <fullName evidence="2">Uncharacterized protein</fullName>
    </submittedName>
</protein>
<gene>
    <name evidence="2" type="ORF">J2Z80_000329</name>
</gene>
<keyword evidence="1" id="KW-0812">Transmembrane</keyword>
<dbReference type="RefSeq" id="WP_209452800.1">
    <property type="nucleotide sequence ID" value="NZ_JAGGLT010000002.1"/>
</dbReference>
<proteinExistence type="predicted"/>
<comment type="caution">
    <text evidence="2">The sequence shown here is derived from an EMBL/GenBank/DDBJ whole genome shotgun (WGS) entry which is preliminary data.</text>
</comment>
<sequence>MILNEKDKELPSSNLNVAFIGLALYAGIIISEVFLRHISFHNMILLMFYPIKLSMPVAGNDMLAVEFSWFATLSICVGIYDKFLNKISYYFASIFVWYQPLIWLIRYVINTPNSWFFWIVPFFGLLFFWFQGMAPDEFDMMYK</sequence>
<keyword evidence="1" id="KW-0472">Membrane</keyword>
<feature type="transmembrane region" description="Helical" evidence="1">
    <location>
        <begin position="63"/>
        <end position="80"/>
    </location>
</feature>